<evidence type="ECO:0008006" key="5">
    <source>
        <dbReference type="Google" id="ProtNLM"/>
    </source>
</evidence>
<keyword evidence="2" id="KW-0812">Transmembrane</keyword>
<keyword evidence="4" id="KW-1185">Reference proteome</keyword>
<feature type="transmembrane region" description="Helical" evidence="2">
    <location>
        <begin position="64"/>
        <end position="84"/>
    </location>
</feature>
<dbReference type="EMBL" id="CP015453">
    <property type="protein sequence ID" value="AWH94234.1"/>
    <property type="molecule type" value="Genomic_DNA"/>
</dbReference>
<dbReference type="RefSeq" id="WP_107747753.1">
    <property type="nucleotide sequence ID" value="NZ_CP015453.1"/>
</dbReference>
<feature type="compositionally biased region" description="Basic and acidic residues" evidence="1">
    <location>
        <begin position="1"/>
        <end position="11"/>
    </location>
</feature>
<protein>
    <recommendedName>
        <fullName evidence="5">Ribosomal L7/L12-like protein</fullName>
    </recommendedName>
</protein>
<feature type="region of interest" description="Disordered" evidence="1">
    <location>
        <begin position="1"/>
        <end position="27"/>
    </location>
</feature>
<evidence type="ECO:0000313" key="4">
    <source>
        <dbReference type="Proteomes" id="UP000244903"/>
    </source>
</evidence>
<gene>
    <name evidence="3" type="ORF">A6048_00445</name>
</gene>
<sequence length="155" mass="15954">MTSRTPSDHSVNDSGSAGPHGADGPAPRGAQTVAYVAATALGGIGALVVAAVELTSPEAGTLDVLLWSALAVLLFAAAARRWWFGASGEDRSRRIASELGAAEVAEAVQSSSGEVDAVRRLRVAHPGLGLRDAYELVQRHRGDRRSVEGRSSGIG</sequence>
<accession>A0AAD0JPH2</accession>
<dbReference type="Proteomes" id="UP000244903">
    <property type="component" value="Chromosome"/>
</dbReference>
<evidence type="ECO:0000313" key="3">
    <source>
        <dbReference type="EMBL" id="AWH94234.1"/>
    </source>
</evidence>
<name>A0AAD0JPH2_9ACTN</name>
<proteinExistence type="predicted"/>
<reference evidence="3 4" key="1">
    <citation type="submission" date="2016-04" db="EMBL/GenBank/DDBJ databases">
        <title>Complete genome sequence of the haloalkaliphilic hydrocarbon-degrading bacterium Dietzia psychralcaliphila ILA-1T, isolated from a drain of a fish product-processing plant.</title>
        <authorList>
            <person name="Zhao J."/>
            <person name="Hu B."/>
            <person name="Geng S."/>
            <person name="Nie Y."/>
            <person name="Tang Y."/>
        </authorList>
    </citation>
    <scope>NUCLEOTIDE SEQUENCE [LARGE SCALE GENOMIC DNA]</scope>
    <source>
        <strain evidence="3 4">ILA-1</strain>
    </source>
</reference>
<keyword evidence="2" id="KW-0472">Membrane</keyword>
<evidence type="ECO:0000256" key="1">
    <source>
        <dbReference type="SAM" id="MobiDB-lite"/>
    </source>
</evidence>
<evidence type="ECO:0000256" key="2">
    <source>
        <dbReference type="SAM" id="Phobius"/>
    </source>
</evidence>
<keyword evidence="2" id="KW-1133">Transmembrane helix</keyword>
<dbReference type="KEGG" id="dpc:A6048_00445"/>
<dbReference type="AlphaFoldDB" id="A0AAD0JPH2"/>
<feature type="transmembrane region" description="Helical" evidence="2">
    <location>
        <begin position="33"/>
        <end position="52"/>
    </location>
</feature>
<organism evidence="3 4">
    <name type="scientific">Dietzia psychralcaliphila</name>
    <dbReference type="NCBI Taxonomy" id="139021"/>
    <lineage>
        <taxon>Bacteria</taxon>
        <taxon>Bacillati</taxon>
        <taxon>Actinomycetota</taxon>
        <taxon>Actinomycetes</taxon>
        <taxon>Mycobacteriales</taxon>
        <taxon>Dietziaceae</taxon>
        <taxon>Dietzia</taxon>
    </lineage>
</organism>